<keyword evidence="2" id="KW-1185">Reference proteome</keyword>
<evidence type="ECO:0000313" key="1">
    <source>
        <dbReference type="EMBL" id="MEP0815727.1"/>
    </source>
</evidence>
<proteinExistence type="predicted"/>
<sequence length="130" mass="13951">MRFLSALIGFTGGLVVAIAPSTLTQATDNSLSYSASLGLPGNYNGPACIQLGHWDGSAAINLEANKFYTGIQVSNSNIRVTKALNININQNLGQVIKLSSDRALYPTLNQGQCKIKSGALQVHSLNWFRR</sequence>
<gene>
    <name evidence="1" type="ORF">NC998_01295</name>
</gene>
<protein>
    <submittedName>
        <fullName evidence="1">Uncharacterized protein</fullName>
    </submittedName>
</protein>
<reference evidence="1 2" key="1">
    <citation type="submission" date="2022-04" db="EMBL/GenBank/DDBJ databases">
        <title>Positive selection, recombination, and allopatry shape intraspecific diversity of widespread and dominant cyanobacteria.</title>
        <authorList>
            <person name="Wei J."/>
            <person name="Shu W."/>
            <person name="Hu C."/>
        </authorList>
    </citation>
    <scope>NUCLEOTIDE SEQUENCE [LARGE SCALE GENOMIC DNA]</scope>
    <source>
        <strain evidence="1 2">GB2-A4</strain>
    </source>
</reference>
<dbReference type="RefSeq" id="WP_190431267.1">
    <property type="nucleotide sequence ID" value="NZ_JAMPKM010000001.1"/>
</dbReference>
<comment type="caution">
    <text evidence="1">The sequence shown here is derived from an EMBL/GenBank/DDBJ whole genome shotgun (WGS) entry which is preliminary data.</text>
</comment>
<name>A0ABV0J1S7_9CYAN</name>
<organism evidence="1 2">
    <name type="scientific">Trichocoleus desertorum GB2-A4</name>
    <dbReference type="NCBI Taxonomy" id="2933944"/>
    <lineage>
        <taxon>Bacteria</taxon>
        <taxon>Bacillati</taxon>
        <taxon>Cyanobacteriota</taxon>
        <taxon>Cyanophyceae</taxon>
        <taxon>Leptolyngbyales</taxon>
        <taxon>Trichocoleusaceae</taxon>
        <taxon>Trichocoleus</taxon>
    </lineage>
</organism>
<evidence type="ECO:0000313" key="2">
    <source>
        <dbReference type="Proteomes" id="UP001464891"/>
    </source>
</evidence>
<dbReference type="EMBL" id="JAMPKM010000001">
    <property type="protein sequence ID" value="MEP0815727.1"/>
    <property type="molecule type" value="Genomic_DNA"/>
</dbReference>
<accession>A0ABV0J1S7</accession>
<dbReference type="Proteomes" id="UP001464891">
    <property type="component" value="Unassembled WGS sequence"/>
</dbReference>